<dbReference type="CDD" id="cd00063">
    <property type="entry name" value="FN3"/>
    <property type="match status" value="2"/>
</dbReference>
<evidence type="ECO:0000313" key="11">
    <source>
        <dbReference type="Proteomes" id="UP000619293"/>
    </source>
</evidence>
<keyword evidence="11" id="KW-1185">Reference proteome</keyword>
<keyword evidence="5" id="KW-0119">Carbohydrate metabolism</keyword>
<reference evidence="10 11" key="1">
    <citation type="submission" date="2021-01" db="EMBL/GenBank/DDBJ databases">
        <title>Whole genome shotgun sequence of Catellatospora chokoriensis NBRC 107358.</title>
        <authorList>
            <person name="Komaki H."/>
            <person name="Tamura T."/>
        </authorList>
    </citation>
    <scope>NUCLEOTIDE SEQUENCE [LARGE SCALE GENOMIC DNA]</scope>
    <source>
        <strain evidence="10 11">NBRC 107358</strain>
    </source>
</reference>
<feature type="signal peptide" evidence="7">
    <location>
        <begin position="1"/>
        <end position="22"/>
    </location>
</feature>
<evidence type="ECO:0000259" key="8">
    <source>
        <dbReference type="PROSITE" id="PS50853"/>
    </source>
</evidence>
<dbReference type="SUPFAM" id="SSF49265">
    <property type="entry name" value="Fibronectin type III"/>
    <property type="match status" value="1"/>
</dbReference>
<dbReference type="Gene3D" id="2.60.120.260">
    <property type="entry name" value="Galactose-binding domain-like"/>
    <property type="match status" value="1"/>
</dbReference>
<dbReference type="Gene3D" id="3.20.20.80">
    <property type="entry name" value="Glycosidases"/>
    <property type="match status" value="1"/>
</dbReference>
<keyword evidence="7" id="KW-0732">Signal</keyword>
<dbReference type="InterPro" id="IPR013783">
    <property type="entry name" value="Ig-like_fold"/>
</dbReference>
<dbReference type="PROSITE" id="PS51910">
    <property type="entry name" value="GH18_2"/>
    <property type="match status" value="1"/>
</dbReference>
<dbReference type="SUPFAM" id="SSF49785">
    <property type="entry name" value="Galactose-binding domain-like"/>
    <property type="match status" value="1"/>
</dbReference>
<dbReference type="InterPro" id="IPR036116">
    <property type="entry name" value="FN3_sf"/>
</dbReference>
<feature type="domain" description="Fibronectin type-III" evidence="8">
    <location>
        <begin position="257"/>
        <end position="339"/>
    </location>
</feature>
<dbReference type="Proteomes" id="UP000619293">
    <property type="component" value="Unassembled WGS sequence"/>
</dbReference>
<feature type="domain" description="Fibronectin type-III" evidence="8">
    <location>
        <begin position="168"/>
        <end position="250"/>
    </location>
</feature>
<evidence type="ECO:0000256" key="1">
    <source>
        <dbReference type="ARBA" id="ARBA00009121"/>
    </source>
</evidence>
<organism evidence="10 11">
    <name type="scientific">Catellatospora chokoriensis</name>
    <dbReference type="NCBI Taxonomy" id="310353"/>
    <lineage>
        <taxon>Bacteria</taxon>
        <taxon>Bacillati</taxon>
        <taxon>Actinomycetota</taxon>
        <taxon>Actinomycetes</taxon>
        <taxon>Micromonosporales</taxon>
        <taxon>Micromonosporaceae</taxon>
        <taxon>Catellatospora</taxon>
    </lineage>
</organism>
<dbReference type="InterPro" id="IPR017853">
    <property type="entry name" value="GH"/>
</dbReference>
<accession>A0A8J3KAP9</accession>
<dbReference type="InterPro" id="IPR011583">
    <property type="entry name" value="Chitinase_II/V-like_cat"/>
</dbReference>
<dbReference type="PANTHER" id="PTHR45708:SF49">
    <property type="entry name" value="ENDOCHITINASE"/>
    <property type="match status" value="1"/>
</dbReference>
<dbReference type="EMBL" id="BONG01000035">
    <property type="protein sequence ID" value="GIF91674.1"/>
    <property type="molecule type" value="Genomic_DNA"/>
</dbReference>
<feature type="chain" id="PRO_5039117445" description="chitinase" evidence="7">
    <location>
        <begin position="23"/>
        <end position="642"/>
    </location>
</feature>
<dbReference type="PANTHER" id="PTHR45708">
    <property type="entry name" value="ENDOCHITINASE"/>
    <property type="match status" value="1"/>
</dbReference>
<dbReference type="InterPro" id="IPR003961">
    <property type="entry name" value="FN3_dom"/>
</dbReference>
<protein>
    <recommendedName>
        <fullName evidence="2">chitinase</fullName>
        <ecNumber evidence="2">3.2.1.14</ecNumber>
    </recommendedName>
</protein>
<dbReference type="InterPro" id="IPR003305">
    <property type="entry name" value="CenC_carb-bd"/>
</dbReference>
<dbReference type="PROSITE" id="PS01095">
    <property type="entry name" value="GH18_1"/>
    <property type="match status" value="1"/>
</dbReference>
<evidence type="ECO:0000313" key="10">
    <source>
        <dbReference type="EMBL" id="GIF91674.1"/>
    </source>
</evidence>
<dbReference type="GO" id="GO:0008843">
    <property type="term" value="F:endochitinase activity"/>
    <property type="evidence" value="ECO:0007669"/>
    <property type="project" value="UniProtKB-EC"/>
</dbReference>
<dbReference type="InterPro" id="IPR001223">
    <property type="entry name" value="Glyco_hydro18_cat"/>
</dbReference>
<evidence type="ECO:0000256" key="3">
    <source>
        <dbReference type="ARBA" id="ARBA00022801"/>
    </source>
</evidence>
<dbReference type="SMART" id="SM00636">
    <property type="entry name" value="Glyco_18"/>
    <property type="match status" value="1"/>
</dbReference>
<evidence type="ECO:0000259" key="9">
    <source>
        <dbReference type="PROSITE" id="PS51910"/>
    </source>
</evidence>
<dbReference type="Gene3D" id="2.60.40.10">
    <property type="entry name" value="Immunoglobulins"/>
    <property type="match status" value="2"/>
</dbReference>
<evidence type="ECO:0000256" key="6">
    <source>
        <dbReference type="RuleBase" id="RU000489"/>
    </source>
</evidence>
<dbReference type="EC" id="3.2.1.14" evidence="2"/>
<sequence>MNRLRTAAAALATALVTTFAVAALPAPATAAEVLVNGGFESGALSPWTCTGGLGSVVSTPVRTGTKALQGAASTSDNAKCSQTVSVVSGTQYTLSAWVRGSYVYLGVNGGASTWTPSATNWTQLTLTFTAAGSSVQVYLHGWYGTGTYFADDVSLQGQGGTGPTVPGTPGNPSAGSITNTSVALSWGASSGTVTGYRVYEGSTVVASPTGTSATVSGLGACTTHTYSVAAYNSAGESPRSGNVTVTTTGCGTGVPGTPGNVSVGGATNTSLNVSWSASSGTVTGYRVYEGSTVRATVTGTSATISGLATCSSHTYTVRAYNGTGESPASASASGTTTGCTTGTLPKHLLTGYWQNFVNGATPLRLSSVPTTYDIVAVAFADAVSGTPGAVTFNVDSGLSSALGGYTNAQFRTDVATLKGRNQKVILSVGGELGSVSVNSSAAATNFANSLYTLITDFGFNGVDIDLENGLNATYMEQALRNLRSRVGSGLIITMAPQTIDMQSTGAGYFSLALNIRDILTIVHTQFYNSGSMLGCDQQFAYSQATVNFLTALACIQLQSALRPDQIALGLPATTQAAGGGYVAPSVVNNALNCLAAGTNCGSFVPPARWPTIRGAMTWSINWDASNGYNFANTVHNHLVSMP</sequence>
<comment type="similarity">
    <text evidence="1">Belongs to the glycosyl hydrolase 18 family. Chitinase class II subfamily.</text>
</comment>
<feature type="domain" description="GH18" evidence="9">
    <location>
        <begin position="347"/>
        <end position="641"/>
    </location>
</feature>
<dbReference type="Pfam" id="PF02018">
    <property type="entry name" value="CBM_4_9"/>
    <property type="match status" value="1"/>
</dbReference>
<gene>
    <name evidence="10" type="ORF">Cch02nite_51180</name>
</gene>
<evidence type="ECO:0000256" key="7">
    <source>
        <dbReference type="SAM" id="SignalP"/>
    </source>
</evidence>
<evidence type="ECO:0000256" key="5">
    <source>
        <dbReference type="ARBA" id="ARBA00023326"/>
    </source>
</evidence>
<dbReference type="SMART" id="SM00060">
    <property type="entry name" value="FN3"/>
    <property type="match status" value="2"/>
</dbReference>
<dbReference type="CDD" id="cd02871">
    <property type="entry name" value="GH18_chitinase_D-like"/>
    <property type="match status" value="1"/>
</dbReference>
<keyword evidence="5" id="KW-0624">Polysaccharide degradation</keyword>
<evidence type="ECO:0000256" key="4">
    <source>
        <dbReference type="ARBA" id="ARBA00023295"/>
    </source>
</evidence>
<keyword evidence="4 6" id="KW-0326">Glycosidase</keyword>
<dbReference type="InterPro" id="IPR001579">
    <property type="entry name" value="Glyco_hydro_18_chit_AS"/>
</dbReference>
<dbReference type="InterPro" id="IPR008979">
    <property type="entry name" value="Galactose-bd-like_sf"/>
</dbReference>
<proteinExistence type="inferred from homology"/>
<dbReference type="GO" id="GO:0008061">
    <property type="term" value="F:chitin binding"/>
    <property type="evidence" value="ECO:0007669"/>
    <property type="project" value="InterPro"/>
</dbReference>
<dbReference type="GO" id="GO:0000272">
    <property type="term" value="P:polysaccharide catabolic process"/>
    <property type="evidence" value="ECO:0007669"/>
    <property type="project" value="UniProtKB-KW"/>
</dbReference>
<dbReference type="Pfam" id="PF00704">
    <property type="entry name" value="Glyco_hydro_18"/>
    <property type="match status" value="1"/>
</dbReference>
<evidence type="ECO:0000256" key="2">
    <source>
        <dbReference type="ARBA" id="ARBA00012729"/>
    </source>
</evidence>
<dbReference type="PROSITE" id="PS50853">
    <property type="entry name" value="FN3"/>
    <property type="match status" value="2"/>
</dbReference>
<dbReference type="SUPFAM" id="SSF51445">
    <property type="entry name" value="(Trans)glycosidases"/>
    <property type="match status" value="1"/>
</dbReference>
<dbReference type="InterPro" id="IPR050542">
    <property type="entry name" value="Glycosyl_Hydrlase18_Chitinase"/>
</dbReference>
<dbReference type="AlphaFoldDB" id="A0A8J3KAP9"/>
<dbReference type="Pfam" id="PF00041">
    <property type="entry name" value="fn3"/>
    <property type="match status" value="2"/>
</dbReference>
<comment type="caution">
    <text evidence="10">The sequence shown here is derived from an EMBL/GenBank/DDBJ whole genome shotgun (WGS) entry which is preliminary data.</text>
</comment>
<name>A0A8J3KAP9_9ACTN</name>
<keyword evidence="3 6" id="KW-0378">Hydrolase</keyword>